<dbReference type="Pfam" id="PF04437">
    <property type="entry name" value="RINT1_TIP1"/>
    <property type="match status" value="1"/>
</dbReference>
<evidence type="ECO:0000313" key="3">
    <source>
        <dbReference type="Proteomes" id="UP001162640"/>
    </source>
</evidence>
<protein>
    <submittedName>
        <fullName evidence="2">Uncharacterized protein</fullName>
    </submittedName>
</protein>
<evidence type="ECO:0000256" key="1">
    <source>
        <dbReference type="SAM" id="Coils"/>
    </source>
</evidence>
<proteinExistence type="predicted"/>
<sequence>MSPPPLSPHPPSVLSPSLLPSLLSHFPTSPITSSSTSSTLFSTYVTVLELDLTSKYQTLKSRVLEEPPTFLPNVIHKFPPPCEVPITCNSTFKRLYNSITSMIEGSEIIDANNHLSNFQSLLNLLTLSLSLPFKSLSTEIKSFISCLIKTLTEKCTNYISSNHLFEELHVDKKGYIYPSSLPPYLKSFIKYLTQLDILSLNFSSLTSTHHSLITVDILIAQPIIKRLSELFKGDLNRIERPEYFYKVAEGILEGDDSVSGDVKGLNPVEFLRKYVYPMLPSNINSVSYLLSRILKFQKLRLLKTIKPILERDEIFKKTLFKSYEFENMLKERYGYSGEGICEVFEVGERFDRWYKHELKVGLNRLDNALREKDCWLDYEVYENNPNLTNIDSKVIIKGSVKNLKVFEGIIENLLPQIDTLKTRKSSFIKRIIIEIGMRFYDAIYNLVKGNDLRDTSENKLKETLDLWMSAIQCCNGACGVLKDVEGTEGIIGSFRFLGNAVIEDFCKQIVEIGKRKCSQYLVRSHKLLEKTGLDALSESLEEEEDLSERIIRYEEMVEGVPDVSFDLREGVEFFGKVAEGVRERGGEAKEEIIDSISLEIFRPFLDRIFDAPLIRRSGRRQFCYDVTYLFEIFNDTETSRKLKGSVEILRMEEEEVRGLLEVLESVREAEGEDENEEEEVRDMLAAKGVEGLDVDLAVLLMKKAL</sequence>
<accession>A0A9W7ALZ2</accession>
<keyword evidence="1" id="KW-0175">Coiled coil</keyword>
<gene>
    <name evidence="2" type="ORF">TL16_g05486</name>
</gene>
<name>A0A9W7ALZ2_9STRA</name>
<dbReference type="PANTHER" id="PTHR13520">
    <property type="entry name" value="RAD50-INTERACTING PROTEIN 1 RINT-1"/>
    <property type="match status" value="1"/>
</dbReference>
<dbReference type="InterPro" id="IPR007528">
    <property type="entry name" value="RINT1_Tip20"/>
</dbReference>
<feature type="coiled-coil region" evidence="1">
    <location>
        <begin position="649"/>
        <end position="686"/>
    </location>
</feature>
<dbReference type="Proteomes" id="UP001162640">
    <property type="component" value="Unassembled WGS sequence"/>
</dbReference>
<evidence type="ECO:0000313" key="2">
    <source>
        <dbReference type="EMBL" id="GMH70749.1"/>
    </source>
</evidence>
<dbReference type="AlphaFoldDB" id="A0A9W7ALZ2"/>
<dbReference type="GO" id="GO:0006890">
    <property type="term" value="P:retrograde vesicle-mediated transport, Golgi to endoplasmic reticulum"/>
    <property type="evidence" value="ECO:0007669"/>
    <property type="project" value="InterPro"/>
</dbReference>
<dbReference type="PANTHER" id="PTHR13520:SF0">
    <property type="entry name" value="RAD50-INTERACTING PROTEIN 1"/>
    <property type="match status" value="1"/>
</dbReference>
<dbReference type="GO" id="GO:0070939">
    <property type="term" value="C:Dsl1/NZR complex"/>
    <property type="evidence" value="ECO:0007669"/>
    <property type="project" value="InterPro"/>
</dbReference>
<comment type="caution">
    <text evidence="2">The sequence shown here is derived from an EMBL/GenBank/DDBJ whole genome shotgun (WGS) entry which is preliminary data.</text>
</comment>
<dbReference type="GO" id="GO:0060628">
    <property type="term" value="P:regulation of ER to Golgi vesicle-mediated transport"/>
    <property type="evidence" value="ECO:0007669"/>
    <property type="project" value="TreeGrafter"/>
</dbReference>
<dbReference type="EMBL" id="BLQM01000160">
    <property type="protein sequence ID" value="GMH70749.1"/>
    <property type="molecule type" value="Genomic_DNA"/>
</dbReference>
<organism evidence="2 3">
    <name type="scientific">Triparma laevis f. inornata</name>
    <dbReference type="NCBI Taxonomy" id="1714386"/>
    <lineage>
        <taxon>Eukaryota</taxon>
        <taxon>Sar</taxon>
        <taxon>Stramenopiles</taxon>
        <taxon>Ochrophyta</taxon>
        <taxon>Bolidophyceae</taxon>
        <taxon>Parmales</taxon>
        <taxon>Triparmaceae</taxon>
        <taxon>Triparma</taxon>
    </lineage>
</organism>
<reference evidence="3" key="1">
    <citation type="journal article" date="2023" name="Commun. Biol.">
        <title>Genome analysis of Parmales, the sister group of diatoms, reveals the evolutionary specialization of diatoms from phago-mixotrophs to photoautotrophs.</title>
        <authorList>
            <person name="Ban H."/>
            <person name="Sato S."/>
            <person name="Yoshikawa S."/>
            <person name="Yamada K."/>
            <person name="Nakamura Y."/>
            <person name="Ichinomiya M."/>
            <person name="Sato N."/>
            <person name="Blanc-Mathieu R."/>
            <person name="Endo H."/>
            <person name="Kuwata A."/>
            <person name="Ogata H."/>
        </authorList>
    </citation>
    <scope>NUCLEOTIDE SEQUENCE [LARGE SCALE GENOMIC DNA]</scope>
</reference>
<dbReference type="GO" id="GO:0006888">
    <property type="term" value="P:endoplasmic reticulum to Golgi vesicle-mediated transport"/>
    <property type="evidence" value="ECO:0007669"/>
    <property type="project" value="InterPro"/>
</dbReference>